<keyword evidence="5" id="KW-1185">Reference proteome</keyword>
<reference evidence="2" key="1">
    <citation type="submission" date="2023-06" db="EMBL/GenBank/DDBJ databases">
        <authorList>
            <person name="Kurt Z."/>
        </authorList>
    </citation>
    <scope>NUCLEOTIDE SEQUENCE</scope>
</reference>
<reference evidence="3 5" key="2">
    <citation type="submission" date="2024-07" db="EMBL/GenBank/DDBJ databases">
        <authorList>
            <person name="Akdeniz Z."/>
        </authorList>
    </citation>
    <scope>NUCLEOTIDE SEQUENCE [LARGE SCALE GENOMIC DNA]</scope>
</reference>
<gene>
    <name evidence="2" type="ORF">HINF_LOCUS18842</name>
    <name evidence="3" type="ORF">HINF_LOCUS50667</name>
    <name evidence="4" type="ORF">HINF_LOCUS75018</name>
</gene>
<dbReference type="AlphaFoldDB" id="A0AA86TXX8"/>
<accession>A0AA86TXX8</accession>
<evidence type="ECO:0000313" key="4">
    <source>
        <dbReference type="EMBL" id="CAL6108544.1"/>
    </source>
</evidence>
<organism evidence="2">
    <name type="scientific">Hexamita inflata</name>
    <dbReference type="NCBI Taxonomy" id="28002"/>
    <lineage>
        <taxon>Eukaryota</taxon>
        <taxon>Metamonada</taxon>
        <taxon>Diplomonadida</taxon>
        <taxon>Hexamitidae</taxon>
        <taxon>Hexamitinae</taxon>
        <taxon>Hexamita</taxon>
    </lineage>
</organism>
<evidence type="ECO:0000313" key="2">
    <source>
        <dbReference type="EMBL" id="CAI9931197.1"/>
    </source>
</evidence>
<protein>
    <submittedName>
        <fullName evidence="3">Hypothetical_protein</fullName>
    </submittedName>
</protein>
<dbReference type="EMBL" id="CAXDID020000244">
    <property type="protein sequence ID" value="CAL6063102.1"/>
    <property type="molecule type" value="Genomic_DNA"/>
</dbReference>
<name>A0AA86TXX8_9EUKA</name>
<feature type="region of interest" description="Disordered" evidence="1">
    <location>
        <begin position="82"/>
        <end position="111"/>
    </location>
</feature>
<evidence type="ECO:0000256" key="1">
    <source>
        <dbReference type="SAM" id="MobiDB-lite"/>
    </source>
</evidence>
<feature type="compositionally biased region" description="Polar residues" evidence="1">
    <location>
        <begin position="82"/>
        <end position="91"/>
    </location>
</feature>
<dbReference type="EMBL" id="CATOUU010000475">
    <property type="protein sequence ID" value="CAI9931197.1"/>
    <property type="molecule type" value="Genomic_DNA"/>
</dbReference>
<proteinExistence type="predicted"/>
<dbReference type="EMBL" id="CAXDID020000653">
    <property type="protein sequence ID" value="CAL6108544.1"/>
    <property type="molecule type" value="Genomic_DNA"/>
</dbReference>
<dbReference type="Proteomes" id="UP001642409">
    <property type="component" value="Unassembled WGS sequence"/>
</dbReference>
<comment type="caution">
    <text evidence="2">The sequence shown here is derived from an EMBL/GenBank/DDBJ whole genome shotgun (WGS) entry which is preliminary data.</text>
</comment>
<sequence length="111" mass="12176">MDPKTIQVTSTCNATDTGQDALISQYVNPVKLVTRSASQGSVSDGLKMVHHYKEIFLQSVAAQTQPSLIDCENIALQDISTSRQESSQNLEHLQHQTEPVKAPDAQKIVNQ</sequence>
<evidence type="ECO:0000313" key="3">
    <source>
        <dbReference type="EMBL" id="CAL6063102.1"/>
    </source>
</evidence>
<evidence type="ECO:0000313" key="5">
    <source>
        <dbReference type="Proteomes" id="UP001642409"/>
    </source>
</evidence>